<dbReference type="EMBL" id="BARV01024179">
    <property type="protein sequence ID" value="GAI44924.1"/>
    <property type="molecule type" value="Genomic_DNA"/>
</dbReference>
<organism evidence="6">
    <name type="scientific">marine sediment metagenome</name>
    <dbReference type="NCBI Taxonomy" id="412755"/>
    <lineage>
        <taxon>unclassified sequences</taxon>
        <taxon>metagenomes</taxon>
        <taxon>ecological metagenomes</taxon>
    </lineage>
</organism>
<dbReference type="InterPro" id="IPR003439">
    <property type="entry name" value="ABC_transporter-like_ATP-bd"/>
</dbReference>
<accession>X1QNT5</accession>
<dbReference type="InterPro" id="IPR003593">
    <property type="entry name" value="AAA+_ATPase"/>
</dbReference>
<dbReference type="PANTHER" id="PTHR42711:SF5">
    <property type="entry name" value="ABC TRANSPORTER ATP-BINDING PROTEIN NATA"/>
    <property type="match status" value="1"/>
</dbReference>
<dbReference type="PANTHER" id="PTHR42711">
    <property type="entry name" value="ABC TRANSPORTER ATP-BINDING PROTEIN"/>
    <property type="match status" value="1"/>
</dbReference>
<dbReference type="Gene3D" id="3.40.50.300">
    <property type="entry name" value="P-loop containing nucleotide triphosphate hydrolases"/>
    <property type="match status" value="1"/>
</dbReference>
<gene>
    <name evidence="6" type="ORF">S06H3_39515</name>
</gene>
<dbReference type="SUPFAM" id="SSF52540">
    <property type="entry name" value="P-loop containing nucleoside triphosphate hydrolases"/>
    <property type="match status" value="1"/>
</dbReference>
<dbReference type="InterPro" id="IPR050763">
    <property type="entry name" value="ABC_transporter_ATP-binding"/>
</dbReference>
<dbReference type="PROSITE" id="PS50893">
    <property type="entry name" value="ABC_TRANSPORTER_2"/>
    <property type="match status" value="1"/>
</dbReference>
<dbReference type="AlphaFoldDB" id="X1QNT5"/>
<sequence length="263" mass="29010">AWRANKSEGESNGHGRITAIDNASLSVRRGEIVGVLGANGSGKSTLIRLVSTLLIPDSGTIAVFGHDTRREEMLVKRLINRVSVDAALFKKLSALENLSYAARLYGLDARQAREEAIVILEKLGLKRDRVRGPLEEMSRGMQQKVAIARALLTTPALLLLDEPTTGLDPRSKREVQRFVVALRETHDTTVLLTTHDMEEAERLCDRIAILNEGKIVALDTPAGLRAVVEHTDDHEPTMEEVFMSFTGKRLVNGEEDVEEVLAQ</sequence>
<feature type="domain" description="ABC transporter" evidence="5">
    <location>
        <begin position="5"/>
        <end position="237"/>
    </location>
</feature>
<dbReference type="GO" id="GO:0005524">
    <property type="term" value="F:ATP binding"/>
    <property type="evidence" value="ECO:0007669"/>
    <property type="project" value="UniProtKB-KW"/>
</dbReference>
<name>X1QNT5_9ZZZZ</name>
<protein>
    <recommendedName>
        <fullName evidence="5">ABC transporter domain-containing protein</fullName>
    </recommendedName>
</protein>
<dbReference type="InterPro" id="IPR027417">
    <property type="entry name" value="P-loop_NTPase"/>
</dbReference>
<evidence type="ECO:0000256" key="3">
    <source>
        <dbReference type="ARBA" id="ARBA00022741"/>
    </source>
</evidence>
<comment type="similarity">
    <text evidence="1">Belongs to the ABC transporter superfamily.</text>
</comment>
<evidence type="ECO:0000259" key="5">
    <source>
        <dbReference type="PROSITE" id="PS50893"/>
    </source>
</evidence>
<dbReference type="SMART" id="SM00382">
    <property type="entry name" value="AAA"/>
    <property type="match status" value="1"/>
</dbReference>
<evidence type="ECO:0000256" key="4">
    <source>
        <dbReference type="ARBA" id="ARBA00022840"/>
    </source>
</evidence>
<evidence type="ECO:0000313" key="6">
    <source>
        <dbReference type="EMBL" id="GAI44924.1"/>
    </source>
</evidence>
<evidence type="ECO:0000256" key="1">
    <source>
        <dbReference type="ARBA" id="ARBA00005417"/>
    </source>
</evidence>
<evidence type="ECO:0000256" key="2">
    <source>
        <dbReference type="ARBA" id="ARBA00022448"/>
    </source>
</evidence>
<keyword evidence="2" id="KW-0813">Transport</keyword>
<keyword evidence="4" id="KW-0067">ATP-binding</keyword>
<comment type="caution">
    <text evidence="6">The sequence shown here is derived from an EMBL/GenBank/DDBJ whole genome shotgun (WGS) entry which is preliminary data.</text>
</comment>
<keyword evidence="3" id="KW-0547">Nucleotide-binding</keyword>
<dbReference type="Pfam" id="PF00005">
    <property type="entry name" value="ABC_tran"/>
    <property type="match status" value="1"/>
</dbReference>
<dbReference type="GO" id="GO:0016887">
    <property type="term" value="F:ATP hydrolysis activity"/>
    <property type="evidence" value="ECO:0007669"/>
    <property type="project" value="InterPro"/>
</dbReference>
<feature type="non-terminal residue" evidence="6">
    <location>
        <position position="1"/>
    </location>
</feature>
<proteinExistence type="inferred from homology"/>
<reference evidence="6" key="1">
    <citation type="journal article" date="2014" name="Front. Microbiol.">
        <title>High frequency of phylogenetically diverse reductive dehalogenase-homologous genes in deep subseafloor sedimentary metagenomes.</title>
        <authorList>
            <person name="Kawai M."/>
            <person name="Futagami T."/>
            <person name="Toyoda A."/>
            <person name="Takaki Y."/>
            <person name="Nishi S."/>
            <person name="Hori S."/>
            <person name="Arai W."/>
            <person name="Tsubouchi T."/>
            <person name="Morono Y."/>
            <person name="Uchiyama I."/>
            <person name="Ito T."/>
            <person name="Fujiyama A."/>
            <person name="Inagaki F."/>
            <person name="Takami H."/>
        </authorList>
    </citation>
    <scope>NUCLEOTIDE SEQUENCE</scope>
    <source>
        <strain evidence="6">Expedition CK06-06</strain>
    </source>
</reference>